<evidence type="ECO:0000256" key="7">
    <source>
        <dbReference type="ARBA" id="ARBA00023237"/>
    </source>
</evidence>
<dbReference type="RefSeq" id="WP_118221051.1">
    <property type="nucleotide sequence ID" value="NZ_JADNIJ010000015.1"/>
</dbReference>
<organism evidence="9 10">
    <name type="scientific">Bacteroides intestinalis</name>
    <dbReference type="NCBI Taxonomy" id="329854"/>
    <lineage>
        <taxon>Bacteria</taxon>
        <taxon>Pseudomonadati</taxon>
        <taxon>Bacteroidota</taxon>
        <taxon>Bacteroidia</taxon>
        <taxon>Bacteroidales</taxon>
        <taxon>Bacteroidaceae</taxon>
        <taxon>Bacteroides</taxon>
    </lineage>
</organism>
<dbReference type="Proteomes" id="UP000285650">
    <property type="component" value="Unassembled WGS sequence"/>
</dbReference>
<keyword evidence="5 8" id="KW-0732">Signal</keyword>
<evidence type="ECO:0000313" key="9">
    <source>
        <dbReference type="EMBL" id="RHE94596.1"/>
    </source>
</evidence>
<keyword evidence="6" id="KW-0472">Membrane</keyword>
<dbReference type="AlphaFoldDB" id="A0A414LIZ7"/>
<evidence type="ECO:0000313" key="10">
    <source>
        <dbReference type="Proteomes" id="UP000285650"/>
    </source>
</evidence>
<evidence type="ECO:0000256" key="2">
    <source>
        <dbReference type="ARBA" id="ARBA00008163"/>
    </source>
</evidence>
<keyword evidence="3" id="KW-1134">Transmembrane beta strand</keyword>
<evidence type="ECO:0008006" key="11">
    <source>
        <dbReference type="Google" id="ProtNLM"/>
    </source>
</evidence>
<comment type="subcellular location">
    <subcellularLocation>
        <location evidence="1">Cell outer membrane</location>
        <topology evidence="1">Multi-pass membrane protein</topology>
    </subcellularLocation>
</comment>
<dbReference type="InterPro" id="IPR005017">
    <property type="entry name" value="OMPP1/FadL/TodX"/>
</dbReference>
<gene>
    <name evidence="9" type="ORF">DW712_04810</name>
</gene>
<accession>A0A414LIZ7</accession>
<dbReference type="EMBL" id="QSKV01000002">
    <property type="protein sequence ID" value="RHE94596.1"/>
    <property type="molecule type" value="Genomic_DNA"/>
</dbReference>
<keyword evidence="4" id="KW-0812">Transmembrane</keyword>
<evidence type="ECO:0000256" key="5">
    <source>
        <dbReference type="ARBA" id="ARBA00022729"/>
    </source>
</evidence>
<evidence type="ECO:0000256" key="6">
    <source>
        <dbReference type="ARBA" id="ARBA00023136"/>
    </source>
</evidence>
<reference evidence="9 10" key="1">
    <citation type="submission" date="2018-08" db="EMBL/GenBank/DDBJ databases">
        <title>A genome reference for cultivated species of the human gut microbiota.</title>
        <authorList>
            <person name="Zou Y."/>
            <person name="Xue W."/>
            <person name="Luo G."/>
        </authorList>
    </citation>
    <scope>NUCLEOTIDE SEQUENCE [LARGE SCALE GENOMIC DNA]</scope>
    <source>
        <strain evidence="9 10">AM27-17</strain>
    </source>
</reference>
<feature type="signal peptide" evidence="8">
    <location>
        <begin position="1"/>
        <end position="20"/>
    </location>
</feature>
<evidence type="ECO:0000256" key="4">
    <source>
        <dbReference type="ARBA" id="ARBA00022692"/>
    </source>
</evidence>
<evidence type="ECO:0000256" key="1">
    <source>
        <dbReference type="ARBA" id="ARBA00004571"/>
    </source>
</evidence>
<keyword evidence="7" id="KW-0998">Cell outer membrane</keyword>
<proteinExistence type="inferred from homology"/>
<dbReference type="SUPFAM" id="SSF56935">
    <property type="entry name" value="Porins"/>
    <property type="match status" value="1"/>
</dbReference>
<dbReference type="GO" id="GO:0015483">
    <property type="term" value="F:long-chain fatty acid transporting porin activity"/>
    <property type="evidence" value="ECO:0007669"/>
    <property type="project" value="TreeGrafter"/>
</dbReference>
<comment type="caution">
    <text evidence="9">The sequence shown here is derived from an EMBL/GenBank/DDBJ whole genome shotgun (WGS) entry which is preliminary data.</text>
</comment>
<feature type="chain" id="PRO_5019234369" description="Outer membrane protein beta-barrel domain-containing protein" evidence="8">
    <location>
        <begin position="21"/>
        <end position="442"/>
    </location>
</feature>
<dbReference type="Gene3D" id="2.40.160.60">
    <property type="entry name" value="Outer membrane protein transport protein (OMPP1/FadL/TodX)"/>
    <property type="match status" value="1"/>
</dbReference>
<dbReference type="PANTHER" id="PTHR35093:SF8">
    <property type="entry name" value="OUTER MEMBRANE PROTEIN NMB0088-RELATED"/>
    <property type="match status" value="1"/>
</dbReference>
<comment type="similarity">
    <text evidence="2">Belongs to the OmpP1/FadL family.</text>
</comment>
<dbReference type="PANTHER" id="PTHR35093">
    <property type="entry name" value="OUTER MEMBRANE PROTEIN NMB0088-RELATED"/>
    <property type="match status" value="1"/>
</dbReference>
<evidence type="ECO:0000256" key="8">
    <source>
        <dbReference type="SAM" id="SignalP"/>
    </source>
</evidence>
<dbReference type="GO" id="GO:0009279">
    <property type="term" value="C:cell outer membrane"/>
    <property type="evidence" value="ECO:0007669"/>
    <property type="project" value="UniProtKB-SubCell"/>
</dbReference>
<name>A0A414LIZ7_9BACE</name>
<evidence type="ECO:0000256" key="3">
    <source>
        <dbReference type="ARBA" id="ARBA00022452"/>
    </source>
</evidence>
<sequence>MRKFSLISLILLIVSTSTFAGGLLTNTNQHAAFLRMLSRGATTEIDGALSNPAGLAFLPNDGFHMSLSIQSAFQTRNIDASCEGLGLNKYYEGKASAPVIPSLFAAYKMGDWTISGFFGITGGGGKASFDDGLPMFDAMVIGGLGAQKIPSNAYSLKSYMDGKQYIYSVQLGLTYKITEWLSAFAGGRMNYFTGGYQGALKASAAVDLPSPAGTIPVGTELIGIDLDCDQTGWGFTPVIGLDAKWGKLNIGAKYEFMTNLNIENSTKANSLRMIGAAESELADYKHGVNTPNDIPSMLSIAASYEFLPVLRASVEYHFFDDKSAGMAGGKQKYLTKGTNEYLAGIEWDVTKHLTLSCGGQITDYGLSDNYQSDTSFSCDSYTLGFGAKLNLTERAALNVGYMWTTYEDYTKKSQNYNNTGLSGTNIYSRTNKVFGASINYRF</sequence>
<protein>
    <recommendedName>
        <fullName evidence="11">Outer membrane protein beta-barrel domain-containing protein</fullName>
    </recommendedName>
</protein>